<keyword evidence="2" id="KW-1185">Reference proteome</keyword>
<dbReference type="Proteomes" id="UP000053748">
    <property type="component" value="Unassembled WGS sequence"/>
</dbReference>
<proteinExistence type="predicted"/>
<name>A0A2J9V3Q8_VIBMI</name>
<organism evidence="1 2">
    <name type="scientific">Vibrio mimicus</name>
    <dbReference type="NCBI Taxonomy" id="674"/>
    <lineage>
        <taxon>Bacteria</taxon>
        <taxon>Pseudomonadati</taxon>
        <taxon>Pseudomonadota</taxon>
        <taxon>Gammaproteobacteria</taxon>
        <taxon>Vibrionales</taxon>
        <taxon>Vibrionaceae</taxon>
        <taxon>Vibrio</taxon>
    </lineage>
</organism>
<evidence type="ECO:0000313" key="1">
    <source>
        <dbReference type="EMBL" id="PNM58408.1"/>
    </source>
</evidence>
<gene>
    <name evidence="1" type="ORF">AL544_007180</name>
</gene>
<comment type="caution">
    <text evidence="1">The sequence shown here is derived from an EMBL/GenBank/DDBJ whole genome shotgun (WGS) entry which is preliminary data.</text>
</comment>
<evidence type="ECO:0000313" key="2">
    <source>
        <dbReference type="Proteomes" id="UP000053748"/>
    </source>
</evidence>
<protein>
    <submittedName>
        <fullName evidence="1">Uncharacterized protein</fullName>
    </submittedName>
</protein>
<dbReference type="AlphaFoldDB" id="A0A2J9V3Q8"/>
<accession>A0A2J9V3Q8</accession>
<dbReference type="EMBL" id="LOSJ02000002">
    <property type="protein sequence ID" value="PNM58408.1"/>
    <property type="molecule type" value="Genomic_DNA"/>
</dbReference>
<sequence length="214" mass="21814">MVRVCLSPLASVTMIVTILPCAASALPIMVGVVSLVLSGASTVIFNVAAGSSGITGEIGDCSRLSKLKLWVLERPRASKPEVSNWVAARVSAPSRSMVVDAVSAEPCAPPAAGASSSSKAVGSAPCSSAARICCMSSVMGRALPSASTSFAVGFVCSSGTKLPPFGSRTIAPSGIESPALTTTTFPFLSMTSNWLDAKFVKDDKALIPIYSLKP</sequence>
<reference evidence="1" key="1">
    <citation type="submission" date="2017-12" db="EMBL/GenBank/DDBJ databases">
        <title>FDA dAtabase for Regulatory Grade micrObial Sequences (FDA-ARGOS): Supporting development and validation of Infectious Disease Dx tests.</title>
        <authorList>
            <person name="Hoffmann M."/>
            <person name="Allard M."/>
            <person name="Evans P."/>
            <person name="Brown E."/>
            <person name="Tallon L.J."/>
            <person name="Sadzewicz L."/>
            <person name="Sengamalay N."/>
            <person name="Ott S."/>
            <person name="Godinez A."/>
            <person name="Nagaraj S."/>
            <person name="Vavikolanu K."/>
            <person name="Aluvathingal J."/>
            <person name="Nadendla S."/>
            <person name="Hobson J."/>
            <person name="Sichtig H."/>
        </authorList>
    </citation>
    <scope>NUCLEOTIDE SEQUENCE [LARGE SCALE GENOMIC DNA]</scope>
    <source>
        <strain evidence="1">FDAARGOS_113</strain>
    </source>
</reference>